<organism evidence="1 3">
    <name type="scientific">Pedobacter alluvionis</name>
    <dbReference type="NCBI Taxonomy" id="475253"/>
    <lineage>
        <taxon>Bacteria</taxon>
        <taxon>Pseudomonadati</taxon>
        <taxon>Bacteroidota</taxon>
        <taxon>Sphingobacteriia</taxon>
        <taxon>Sphingobacteriales</taxon>
        <taxon>Sphingobacteriaceae</taxon>
        <taxon>Pedobacter</taxon>
    </lineage>
</organism>
<dbReference type="AlphaFoldDB" id="A0A497YB37"/>
<keyword evidence="4" id="KW-1185">Reference proteome</keyword>
<gene>
    <name evidence="1" type="ORF">BCL90_1595</name>
    <name evidence="2" type="ORF">E3V97_15870</name>
</gene>
<name>A0A497YB37_9SPHI</name>
<dbReference type="EMBL" id="SOPX01000002">
    <property type="protein sequence ID" value="TFB32037.1"/>
    <property type="molecule type" value="Genomic_DNA"/>
</dbReference>
<dbReference type="RefSeq" id="WP_121283354.1">
    <property type="nucleotide sequence ID" value="NZ_RCCK01000010.1"/>
</dbReference>
<dbReference type="OrthoDB" id="9811599at2"/>
<protein>
    <submittedName>
        <fullName evidence="1">Uncharacterized protein</fullName>
    </submittedName>
</protein>
<evidence type="ECO:0000313" key="3">
    <source>
        <dbReference type="Proteomes" id="UP000273898"/>
    </source>
</evidence>
<dbReference type="EMBL" id="RCCK01000010">
    <property type="protein sequence ID" value="RLJ80794.1"/>
    <property type="molecule type" value="Genomic_DNA"/>
</dbReference>
<reference evidence="1 3" key="1">
    <citation type="submission" date="2018-10" db="EMBL/GenBank/DDBJ databases">
        <title>Genomic Encyclopedia of Archaeal and Bacterial Type Strains, Phase II (KMG-II): from individual species to whole genera.</title>
        <authorList>
            <person name="Goeker M."/>
        </authorList>
    </citation>
    <scope>NUCLEOTIDE SEQUENCE [LARGE SCALE GENOMIC DNA]</scope>
    <source>
        <strain evidence="1 3">DSM 19624</strain>
    </source>
</reference>
<comment type="caution">
    <text evidence="1">The sequence shown here is derived from an EMBL/GenBank/DDBJ whole genome shotgun (WGS) entry which is preliminary data.</text>
</comment>
<proteinExistence type="predicted"/>
<evidence type="ECO:0000313" key="2">
    <source>
        <dbReference type="EMBL" id="TFB32037.1"/>
    </source>
</evidence>
<evidence type="ECO:0000313" key="4">
    <source>
        <dbReference type="Proteomes" id="UP000297429"/>
    </source>
</evidence>
<dbReference type="Proteomes" id="UP000273898">
    <property type="component" value="Unassembled WGS sequence"/>
</dbReference>
<reference evidence="2 4" key="2">
    <citation type="submission" date="2019-03" db="EMBL/GenBank/DDBJ databases">
        <authorList>
            <person name="He R.-H."/>
        </authorList>
    </citation>
    <scope>NUCLEOTIDE SEQUENCE [LARGE SCALE GENOMIC DNA]</scope>
    <source>
        <strain evidence="2 4">DSM 19624</strain>
    </source>
</reference>
<dbReference type="Proteomes" id="UP000297429">
    <property type="component" value="Unassembled WGS sequence"/>
</dbReference>
<evidence type="ECO:0000313" key="1">
    <source>
        <dbReference type="EMBL" id="RLJ80794.1"/>
    </source>
</evidence>
<accession>A0A497YB37</accession>
<sequence length="593" mass="67417">MLHSFHIPVLGLGYSIDTPLKVARYGISSVLSIVDDELVERMRAYHSQNRSMDFEAIAKGETDSRSRRITAYLNFLSDCIDHDFKALKQQDFKQGNDICRYFELLPDNSKLKHGYELMMEYTEGETKQSFQSVLKNAMRMGNIDVNIMAKVDKMNYVNGEYTGDVNTDALAALRGFAESKLNASVVLSAGMNPKLYSYMEHFTDFFPGENASLKKRIILKVSDFRSALIQAKFLAKKGLWVSEFRIESGLNCGGHAFATEGYLLGPILEEFKTKKSDMYQELFEMYQLALMQKGISVEKELKQKITVQGGIGTAAEHQFLLQHYHLDATGWGSPFLLVPEVTNVDADTLLQLTGATVQDFYLSNASPLGIRFNNFKNSTIEQQRTERIEKGRPGSPCTKKYLCNNTEFTEEAICTASREYQHLKIKSLKTAGLTADEYEKQFNDVTGKVCLCEGLCSSTYLKYNILKPKENKAVAICPGPNLAYFSDVYSFDEMVGHIYGKINLLEQVERPHVFIKELNLYIDYLQEDIKQQLQHFSDKKIKQLNGFKMQLAEGINYYKKLFSEMADHASDEFKQLYEQLASSKNKLDTLIIG</sequence>